<comment type="caution">
    <text evidence="1">The sequence shown here is derived from an EMBL/GenBank/DDBJ whole genome shotgun (WGS) entry which is preliminary data.</text>
</comment>
<reference evidence="2" key="1">
    <citation type="journal article" date="2019" name="Int. J. Syst. Evol. Microbiol.">
        <title>The Global Catalogue of Microorganisms (GCM) 10K type strain sequencing project: providing services to taxonomists for standard genome sequencing and annotation.</title>
        <authorList>
            <consortium name="The Broad Institute Genomics Platform"/>
            <consortium name="The Broad Institute Genome Sequencing Center for Infectious Disease"/>
            <person name="Wu L."/>
            <person name="Ma J."/>
        </authorList>
    </citation>
    <scope>NUCLEOTIDE SEQUENCE [LARGE SCALE GENOMIC DNA]</scope>
    <source>
        <strain evidence="2">CCUG 49571</strain>
    </source>
</reference>
<dbReference type="RefSeq" id="WP_378099628.1">
    <property type="nucleotide sequence ID" value="NZ_JBHSEP010000016.1"/>
</dbReference>
<dbReference type="EMBL" id="JBHSEP010000016">
    <property type="protein sequence ID" value="MFC4600386.1"/>
    <property type="molecule type" value="Genomic_DNA"/>
</dbReference>
<accession>A0ABV9FEN4</accession>
<organism evidence="1 2">
    <name type="scientific">Cohnella hongkongensis</name>
    <dbReference type="NCBI Taxonomy" id="178337"/>
    <lineage>
        <taxon>Bacteria</taxon>
        <taxon>Bacillati</taxon>
        <taxon>Bacillota</taxon>
        <taxon>Bacilli</taxon>
        <taxon>Bacillales</taxon>
        <taxon>Paenibacillaceae</taxon>
        <taxon>Cohnella</taxon>
    </lineage>
</organism>
<gene>
    <name evidence="1" type="ORF">ACFO3S_19225</name>
</gene>
<proteinExistence type="predicted"/>
<evidence type="ECO:0000313" key="2">
    <source>
        <dbReference type="Proteomes" id="UP001596028"/>
    </source>
</evidence>
<name>A0ABV9FEN4_9BACL</name>
<protein>
    <submittedName>
        <fullName evidence="1">Uncharacterized protein</fullName>
    </submittedName>
</protein>
<keyword evidence="2" id="KW-1185">Reference proteome</keyword>
<dbReference type="Proteomes" id="UP001596028">
    <property type="component" value="Unassembled WGS sequence"/>
</dbReference>
<evidence type="ECO:0000313" key="1">
    <source>
        <dbReference type="EMBL" id="MFC4600386.1"/>
    </source>
</evidence>
<sequence>MQENGLRSCVLKKFKVTTTDSNHTHPIAPNVLNQQFRTTAKAAHGLGKLDFFKVGQKDFDATEARGICNENTVLIYLTGVVDFT</sequence>